<dbReference type="AlphaFoldDB" id="Q310A2"/>
<evidence type="ECO:0008006" key="3">
    <source>
        <dbReference type="Google" id="ProtNLM"/>
    </source>
</evidence>
<organism evidence="1 2">
    <name type="scientific">Oleidesulfovibrio alaskensis (strain ATCC BAA-1058 / DSM 17464 / G20)</name>
    <name type="common">Desulfovibrio alaskensis</name>
    <dbReference type="NCBI Taxonomy" id="207559"/>
    <lineage>
        <taxon>Bacteria</taxon>
        <taxon>Pseudomonadati</taxon>
        <taxon>Thermodesulfobacteriota</taxon>
        <taxon>Desulfovibrionia</taxon>
        <taxon>Desulfovibrionales</taxon>
        <taxon>Desulfovibrionaceae</taxon>
        <taxon>Oleidesulfovibrio</taxon>
    </lineage>
</organism>
<dbReference type="EMBL" id="CP000112">
    <property type="protein sequence ID" value="ABB38744.1"/>
    <property type="molecule type" value="Genomic_DNA"/>
</dbReference>
<dbReference type="HOGENOM" id="CLU_188261_1_0_7"/>
<name>Q310A2_OLEA2</name>
<dbReference type="STRING" id="207559.Dde_1947"/>
<proteinExistence type="predicted"/>
<dbReference type="KEGG" id="dde:Dde_1947"/>
<dbReference type="RefSeq" id="WP_011367862.1">
    <property type="nucleotide sequence ID" value="NC_007519.1"/>
</dbReference>
<protein>
    <recommendedName>
        <fullName evidence="3">Nif11 domain-containing protein</fullName>
    </recommendedName>
</protein>
<sequence length="64" mass="7432">MTTIMPNSELVRKAVEYIFQSDKQNSSVEEQVEQAGMRFNLSPRECEMLEHFLKKNIVGDTPQE</sequence>
<evidence type="ECO:0000313" key="2">
    <source>
        <dbReference type="Proteomes" id="UP000002710"/>
    </source>
</evidence>
<keyword evidence="2" id="KW-1185">Reference proteome</keyword>
<dbReference type="Proteomes" id="UP000002710">
    <property type="component" value="Chromosome"/>
</dbReference>
<accession>Q310A2</accession>
<reference evidence="1 2" key="1">
    <citation type="journal article" date="2011" name="J. Bacteriol.">
        <title>Complete genome sequence and updated annotation of Desulfovibrio alaskensis G20.</title>
        <authorList>
            <person name="Hauser L.J."/>
            <person name="Land M.L."/>
            <person name="Brown S.D."/>
            <person name="Larimer F."/>
            <person name="Keller K.L."/>
            <person name="Rapp-Giles B.J."/>
            <person name="Price M.N."/>
            <person name="Lin M."/>
            <person name="Bruce D.C."/>
            <person name="Detter J.C."/>
            <person name="Tapia R."/>
            <person name="Han C.S."/>
            <person name="Goodwin L.A."/>
            <person name="Cheng J.F."/>
            <person name="Pitluck S."/>
            <person name="Copeland A."/>
            <person name="Lucas S."/>
            <person name="Nolan M."/>
            <person name="Lapidus A.L."/>
            <person name="Palumbo A.V."/>
            <person name="Wall J.D."/>
        </authorList>
    </citation>
    <scope>NUCLEOTIDE SEQUENCE [LARGE SCALE GENOMIC DNA]</scope>
    <source>
        <strain evidence="2">ATCC BAA 1058 / DSM 17464 / G20</strain>
    </source>
</reference>
<evidence type="ECO:0000313" key="1">
    <source>
        <dbReference type="EMBL" id="ABB38744.1"/>
    </source>
</evidence>
<gene>
    <name evidence="1" type="ordered locus">Dde_1947</name>
</gene>